<proteinExistence type="predicted"/>
<accession>A0A922HKU8</accession>
<evidence type="ECO:0000256" key="4">
    <source>
        <dbReference type="SAM" id="MobiDB-lite"/>
    </source>
</evidence>
<dbReference type="InterPro" id="IPR036322">
    <property type="entry name" value="WD40_repeat_dom_sf"/>
</dbReference>
<dbReference type="EMBL" id="SDOV01000002">
    <property type="protein sequence ID" value="KAH7643934.1"/>
    <property type="molecule type" value="Genomic_DNA"/>
</dbReference>
<feature type="region of interest" description="Disordered" evidence="4">
    <location>
        <begin position="437"/>
        <end position="504"/>
    </location>
</feature>
<evidence type="ECO:0000313" key="7">
    <source>
        <dbReference type="EMBL" id="KAH9497019.1"/>
    </source>
</evidence>
<dbReference type="Gene3D" id="2.130.10.10">
    <property type="entry name" value="YVTN repeat-like/Quinoprotein amine dehydrogenase"/>
    <property type="match status" value="2"/>
</dbReference>
<sequence length="1329" mass="150733">MNNHRLPIDFNIGPAPSSTISSKAIREASERKAKKLHFYQNGRPYGSKLTVSIIPGKEFTGLEQFYEFLTEKTRLLNGVHYIFTSNGKLIRSLDELEHDQTYVISCSKNFVHFAYGSSNPSQRLTTGTPTNAVRHKFAREDDLKLLRPLSSKFNNVYAVNHHYHKLNQNINNNCHIEKPQQTTIIHTPNRDIRTVTIVNNKNHDIHSKVILNLKTPKSFDLLLTDLGDAVQLKCPRVMFTSNGQMVNSISQLKHDLAHINLFYIDNEYPHEPLSMYPRSPTPKGYQSPIDNNCYHCNGFPMQQQLETLISHSLLNNNMNTNFSSSVQSNQVISPTINHDTLPFSPEVTNRRINRQTQATNQRKISTPKFDMSTPLFVDRSKQPEHQQCLGPIFGLDQITSDKYNQIQNYVEKLLNDTSIQIQNEGLLVSPSISPQQNLNVQQQQQQQQSKAERNRKNSMKLKKQQTERNSPKRTKSLPRGAMKLNPEPPIISRGPIKQADKKLSRISQIKRPNARIDTSKKKVGNLNKSSDDINYKTNSTFSENDLSFQCQHSKRSLPTLNRSTETINKQKQKQETLTPILKRKAIGSNESLKISQHKTPINNNFIQRQRKAKSPTPCLRLQVPDNNNEIFNTSTMTIRAGKSSENLFSNIKKQPFKLPVKSKSFVLSSSNNNQSSNSTKMKRGPSDLNVGAKAKSSIALNKLRDIEKHLHGTLSTSEYYLELDKVYGYNGKQVQNLVYLNTEELAFFSGVFAILWNHQSGKQRFYTEHEHDICCLRVDPSCEYIATGHDTNSTMMIRIWSIKTLKTVKILTNKCELIDMEFTTNNSLFMLTGGKESNISQWNWRLKINIANTTKSLDNNEQLYGLTVHPTETDIVVTYGKMHLVVWHFKKDRSIDSRTALQMQSKIIKTIHCAAFLQDNSLLTGDSQGNLTIWAPFEVDKVLEFAIKEVKGHESQLTCFKLTKENILISGDRDGAIKTWDVNDNEFRLLNAVKLPSISGSVSAITPPKKLDESMNIYIGTSNNFILKGSAIETEDYQIIFEGHYMAIRTCSLDYNNNIYTASLDRKICKWNDFGLVWKTDSSIQGMSSSVHPAGQVLAVGSATGIIAIFNSGSGEPIQYIQLTTVCIGCMSYDVNGDFLAAGCQDGCLHVIPVRDNGHTYDKVSILKGPSPILTLQWSIDTQFILTSVDDNMYQELILWDLPNTRYIRNVTSFSDNLQWHNVTCSGLEDARGTWDNEKFKDVINICKNYSPNLKCIVTGDENGFIRLFAYPCYDTKASYFQYKQGGGSVTDVKFAPNESFIASCNFNGTVFVWRLIEYPKLSKTMTKS</sequence>
<feature type="repeat" description="WD" evidence="3">
    <location>
        <begin position="950"/>
        <end position="990"/>
    </location>
</feature>
<reference evidence="6" key="3">
    <citation type="journal article" date="2021" name="World Allergy Organ. J.">
        <title>Chromosome-level assembly of Dermatophagoides farinae genome and transcriptome reveals two novel allergens Der f 37 and Der f 39.</title>
        <authorList>
            <person name="Chen J."/>
            <person name="Cai Z."/>
            <person name="Fan D."/>
            <person name="Hu J."/>
            <person name="Hou Y."/>
            <person name="He Y."/>
            <person name="Zhang Z."/>
            <person name="Zhao Z."/>
            <person name="Gao P."/>
            <person name="Hu W."/>
            <person name="Sun J."/>
            <person name="Li J."/>
            <person name="Ji K."/>
        </authorList>
    </citation>
    <scope>NUCLEOTIDE SEQUENCE</scope>
    <source>
        <strain evidence="6">JKM2019</strain>
    </source>
</reference>
<dbReference type="InterPro" id="IPR050630">
    <property type="entry name" value="WD_repeat_EMAP"/>
</dbReference>
<dbReference type="PROSITE" id="PS50294">
    <property type="entry name" value="WD_REPEATS_REGION"/>
    <property type="match status" value="1"/>
</dbReference>
<dbReference type="OrthoDB" id="47802at2759"/>
<evidence type="ECO:0000256" key="3">
    <source>
        <dbReference type="PROSITE-ProRule" id="PRU00221"/>
    </source>
</evidence>
<dbReference type="Pfam" id="PF23414">
    <property type="entry name" value="Beta-prop_EML_2"/>
    <property type="match status" value="1"/>
</dbReference>
<dbReference type="InterPro" id="IPR019775">
    <property type="entry name" value="WD40_repeat_CS"/>
</dbReference>
<keyword evidence="1 3" id="KW-0853">WD repeat</keyword>
<feature type="domain" description="Doublecortin" evidence="5">
    <location>
        <begin position="193"/>
        <end position="255"/>
    </location>
</feature>
<dbReference type="PANTHER" id="PTHR13720:SF55">
    <property type="entry name" value="ECHINODERM MICROTUBULE-ASSOCIATED PROTEIN-LIKE CG42247"/>
    <property type="match status" value="1"/>
</dbReference>
<keyword evidence="2" id="KW-0677">Repeat</keyword>
<dbReference type="PROSITE" id="PS50309">
    <property type="entry name" value="DC"/>
    <property type="match status" value="2"/>
</dbReference>
<feature type="compositionally biased region" description="Low complexity" evidence="4">
    <location>
        <begin position="437"/>
        <end position="448"/>
    </location>
</feature>
<protein>
    <submittedName>
        <fullName evidence="6">Echinoderm microtubule-associated protein-like</fullName>
    </submittedName>
</protein>
<reference evidence="7" key="1">
    <citation type="submission" date="2013-05" db="EMBL/GenBank/DDBJ databases">
        <authorList>
            <person name="Yim A.K.Y."/>
            <person name="Chan T.F."/>
            <person name="Ji K.M."/>
            <person name="Liu X.Y."/>
            <person name="Zhou J.W."/>
            <person name="Li R.Q."/>
            <person name="Yang K.Y."/>
            <person name="Li J."/>
            <person name="Li M."/>
            <person name="Law P.T.W."/>
            <person name="Wu Y.L."/>
            <person name="Cai Z.L."/>
            <person name="Qin H."/>
            <person name="Bao Y."/>
            <person name="Leung R.K.K."/>
            <person name="Ng P.K.S."/>
            <person name="Zou J."/>
            <person name="Zhong X.J."/>
            <person name="Ran P.X."/>
            <person name="Zhong N.S."/>
            <person name="Liu Z.G."/>
            <person name="Tsui S.K.W."/>
        </authorList>
    </citation>
    <scope>NUCLEOTIDE SEQUENCE</scope>
    <source>
        <strain evidence="7">Derf</strain>
        <tissue evidence="7">Whole organism</tissue>
    </source>
</reference>
<dbReference type="GO" id="GO:0072686">
    <property type="term" value="C:mitotic spindle"/>
    <property type="evidence" value="ECO:0007669"/>
    <property type="project" value="TreeGrafter"/>
</dbReference>
<dbReference type="SUPFAM" id="SSF50978">
    <property type="entry name" value="WD40 repeat-like"/>
    <property type="match status" value="1"/>
</dbReference>
<dbReference type="InterPro" id="IPR011047">
    <property type="entry name" value="Quinoprotein_ADH-like_sf"/>
</dbReference>
<name>A0A922HKU8_DERFA</name>
<dbReference type="PROSITE" id="PS00678">
    <property type="entry name" value="WD_REPEATS_1"/>
    <property type="match status" value="1"/>
</dbReference>
<dbReference type="Proteomes" id="UP000790347">
    <property type="component" value="Unassembled WGS sequence"/>
</dbReference>
<dbReference type="PANTHER" id="PTHR13720">
    <property type="entry name" value="WD-40 REPEAT PROTEIN"/>
    <property type="match status" value="1"/>
</dbReference>
<dbReference type="InterPro" id="IPR055442">
    <property type="entry name" value="Beta-prop_EML-like_2nd"/>
</dbReference>
<keyword evidence="8" id="KW-1185">Reference proteome</keyword>
<dbReference type="SUPFAM" id="SSF89837">
    <property type="entry name" value="Doublecortin (DC)"/>
    <property type="match status" value="2"/>
</dbReference>
<reference evidence="7" key="4">
    <citation type="journal article" date="2022" name="Res Sq">
        <title>Comparative Genomics Reveals Insights into the Divergent Evolution of Astigmatic Mites and Household Pest Adaptations.</title>
        <authorList>
            <person name="Xiong Q."/>
            <person name="Wan A.T.-Y."/>
            <person name="Liu X.-Y."/>
            <person name="Fung C.S.-H."/>
            <person name="Xiao X."/>
            <person name="Malainual N."/>
            <person name="Hou J."/>
            <person name="Wang L."/>
            <person name="Wang M."/>
            <person name="Yang K."/>
            <person name="Cui Y."/>
            <person name="Leung E."/>
            <person name="Nong W."/>
            <person name="Shin S.-K."/>
            <person name="Au S."/>
            <person name="Jeong K.Y."/>
            <person name="Chew F.T."/>
            <person name="Hui J."/>
            <person name="Leung T.F."/>
            <person name="Tungtrongchitr A."/>
            <person name="Zhong N."/>
            <person name="Liu Z."/>
            <person name="Tsui S."/>
        </authorList>
    </citation>
    <scope>NUCLEOTIDE SEQUENCE</scope>
    <source>
        <strain evidence="7">Derf</strain>
        <tissue evidence="7">Whole organism</tissue>
    </source>
</reference>
<dbReference type="SUPFAM" id="SSF50998">
    <property type="entry name" value="Quinoprotein alcohol dehydrogenase-like"/>
    <property type="match status" value="1"/>
</dbReference>
<dbReference type="EMBL" id="ASGP02000007">
    <property type="protein sequence ID" value="KAH9497019.1"/>
    <property type="molecule type" value="Genomic_DNA"/>
</dbReference>
<evidence type="ECO:0000256" key="2">
    <source>
        <dbReference type="ARBA" id="ARBA00022737"/>
    </source>
</evidence>
<comment type="caution">
    <text evidence="7">The sequence shown here is derived from an EMBL/GenBank/DDBJ whole genome shotgun (WGS) entry which is preliminary data.</text>
</comment>
<evidence type="ECO:0000313" key="6">
    <source>
        <dbReference type="EMBL" id="KAH7643934.1"/>
    </source>
</evidence>
<feature type="region of interest" description="Disordered" evidence="4">
    <location>
        <begin position="667"/>
        <end position="688"/>
    </location>
</feature>
<evidence type="ECO:0000313" key="8">
    <source>
        <dbReference type="Proteomes" id="UP000790347"/>
    </source>
</evidence>
<dbReference type="GO" id="GO:0035556">
    <property type="term" value="P:intracellular signal transduction"/>
    <property type="evidence" value="ECO:0007669"/>
    <property type="project" value="InterPro"/>
</dbReference>
<dbReference type="SMART" id="SM00537">
    <property type="entry name" value="DCX"/>
    <property type="match status" value="1"/>
</dbReference>
<organism evidence="7 8">
    <name type="scientific">Dermatophagoides farinae</name>
    <name type="common">American house dust mite</name>
    <dbReference type="NCBI Taxonomy" id="6954"/>
    <lineage>
        <taxon>Eukaryota</taxon>
        <taxon>Metazoa</taxon>
        <taxon>Ecdysozoa</taxon>
        <taxon>Arthropoda</taxon>
        <taxon>Chelicerata</taxon>
        <taxon>Arachnida</taxon>
        <taxon>Acari</taxon>
        <taxon>Acariformes</taxon>
        <taxon>Sarcoptiformes</taxon>
        <taxon>Astigmata</taxon>
        <taxon>Psoroptidia</taxon>
        <taxon>Analgoidea</taxon>
        <taxon>Pyroglyphidae</taxon>
        <taxon>Dermatophagoidinae</taxon>
        <taxon>Dermatophagoides</taxon>
    </lineage>
</organism>
<dbReference type="PROSITE" id="PS50082">
    <property type="entry name" value="WD_REPEATS_2"/>
    <property type="match status" value="2"/>
</dbReference>
<reference evidence="6" key="2">
    <citation type="submission" date="2020-06" db="EMBL/GenBank/DDBJ databases">
        <authorList>
            <person name="Ji K."/>
            <person name="Li J."/>
        </authorList>
    </citation>
    <scope>NUCLEOTIDE SEQUENCE</scope>
    <source>
        <strain evidence="6">JKM2019</strain>
        <tissue evidence="6">Whole body</tissue>
    </source>
</reference>
<dbReference type="InterPro" id="IPR001680">
    <property type="entry name" value="WD40_rpt"/>
</dbReference>
<dbReference type="Pfam" id="PF03607">
    <property type="entry name" value="DCX"/>
    <property type="match status" value="1"/>
</dbReference>
<dbReference type="InterPro" id="IPR003533">
    <property type="entry name" value="Doublecortin_dom"/>
</dbReference>
<dbReference type="InterPro" id="IPR055439">
    <property type="entry name" value="Beta-prop_EML_1st"/>
</dbReference>
<evidence type="ECO:0000256" key="1">
    <source>
        <dbReference type="ARBA" id="ARBA00022574"/>
    </source>
</evidence>
<feature type="domain" description="Doublecortin" evidence="5">
    <location>
        <begin position="34"/>
        <end position="116"/>
    </location>
</feature>
<feature type="compositionally biased region" description="Low complexity" evidence="4">
    <location>
        <begin position="668"/>
        <end position="678"/>
    </location>
</feature>
<dbReference type="SMART" id="SM00320">
    <property type="entry name" value="WD40"/>
    <property type="match status" value="9"/>
</dbReference>
<dbReference type="GO" id="GO:0000226">
    <property type="term" value="P:microtubule cytoskeleton organization"/>
    <property type="evidence" value="ECO:0007669"/>
    <property type="project" value="TreeGrafter"/>
</dbReference>
<dbReference type="Proteomes" id="UP000828236">
    <property type="component" value="Unassembled WGS sequence"/>
</dbReference>
<dbReference type="GO" id="GO:0008017">
    <property type="term" value="F:microtubule binding"/>
    <property type="evidence" value="ECO:0007669"/>
    <property type="project" value="TreeGrafter"/>
</dbReference>
<dbReference type="Gene3D" id="3.10.20.230">
    <property type="entry name" value="Doublecortin domain"/>
    <property type="match status" value="2"/>
</dbReference>
<dbReference type="InterPro" id="IPR015943">
    <property type="entry name" value="WD40/YVTN_repeat-like_dom_sf"/>
</dbReference>
<evidence type="ECO:0000259" key="5">
    <source>
        <dbReference type="PROSITE" id="PS50309"/>
    </source>
</evidence>
<gene>
    <name evidence="7" type="ORF">DERF_013036</name>
    <name evidence="6" type="ORF">HUG17_6296</name>
</gene>
<feature type="repeat" description="WD" evidence="3">
    <location>
        <begin position="1283"/>
        <end position="1316"/>
    </location>
</feature>
<dbReference type="Pfam" id="PF23409">
    <property type="entry name" value="Beta-prop_EML"/>
    <property type="match status" value="1"/>
</dbReference>
<dbReference type="InterPro" id="IPR036572">
    <property type="entry name" value="Doublecortin_dom_sf"/>
</dbReference>
<dbReference type="GO" id="GO:0005929">
    <property type="term" value="C:cilium"/>
    <property type="evidence" value="ECO:0007669"/>
    <property type="project" value="UniProtKB-ARBA"/>
</dbReference>